<feature type="compositionally biased region" description="Pro residues" evidence="1">
    <location>
        <begin position="2932"/>
        <end position="2942"/>
    </location>
</feature>
<dbReference type="InterPro" id="IPR045802">
    <property type="entry name" value="GRV2/DNAJC13_N"/>
</dbReference>
<dbReference type="SUPFAM" id="SSF46565">
    <property type="entry name" value="Chaperone J-domain"/>
    <property type="match status" value="1"/>
</dbReference>
<dbReference type="InterPro" id="IPR016024">
    <property type="entry name" value="ARM-type_fold"/>
</dbReference>
<dbReference type="GO" id="GO:2000641">
    <property type="term" value="P:regulation of early endosome to late endosome transport"/>
    <property type="evidence" value="ECO:0007669"/>
    <property type="project" value="InterPro"/>
</dbReference>
<protein>
    <recommendedName>
        <fullName evidence="2">J domain-containing protein</fullName>
    </recommendedName>
</protein>
<feature type="compositionally biased region" description="Low complexity" evidence="1">
    <location>
        <begin position="2136"/>
        <end position="2145"/>
    </location>
</feature>
<dbReference type="CDD" id="cd06257">
    <property type="entry name" value="DnaJ"/>
    <property type="match status" value="1"/>
</dbReference>
<dbReference type="SMART" id="SM00271">
    <property type="entry name" value="DnaJ"/>
    <property type="match status" value="1"/>
</dbReference>
<feature type="compositionally biased region" description="Gly residues" evidence="1">
    <location>
        <begin position="3017"/>
        <end position="3030"/>
    </location>
</feature>
<dbReference type="PANTHER" id="PTHR36983:SF2">
    <property type="entry name" value="DNAJ HOMOLOG SUBFAMILY C MEMBER 13"/>
    <property type="match status" value="1"/>
</dbReference>
<dbReference type="InterPro" id="IPR001623">
    <property type="entry name" value="DnaJ_domain"/>
</dbReference>
<feature type="compositionally biased region" description="Gly residues" evidence="1">
    <location>
        <begin position="1042"/>
        <end position="1059"/>
    </location>
</feature>
<gene>
    <name evidence="3" type="ORF">D9Q98_004521</name>
</gene>
<feature type="compositionally biased region" description="Low complexity" evidence="1">
    <location>
        <begin position="2943"/>
        <end position="2983"/>
    </location>
</feature>
<dbReference type="Pfam" id="PF00226">
    <property type="entry name" value="DnaJ"/>
    <property type="match status" value="1"/>
</dbReference>
<dbReference type="OrthoDB" id="69656at2759"/>
<dbReference type="EMBL" id="SIDB01000006">
    <property type="protein sequence ID" value="KAI3431469.1"/>
    <property type="molecule type" value="Genomic_DNA"/>
</dbReference>
<reference evidence="3" key="1">
    <citation type="journal article" date="2019" name="Plant J.">
        <title>Chlorella vulgaris genome assembly and annotation reveals the molecular basis for metabolic acclimation to high light conditions.</title>
        <authorList>
            <person name="Cecchin M."/>
            <person name="Marcolungo L."/>
            <person name="Rossato M."/>
            <person name="Girolomoni L."/>
            <person name="Cosentino E."/>
            <person name="Cuine S."/>
            <person name="Li-Beisson Y."/>
            <person name="Delledonne M."/>
            <person name="Ballottari M."/>
        </authorList>
    </citation>
    <scope>NUCLEOTIDE SEQUENCE</scope>
    <source>
        <strain evidence="3">211/11P</strain>
    </source>
</reference>
<comment type="caution">
    <text evidence="3">The sequence shown here is derived from an EMBL/GenBank/DDBJ whole genome shotgun (WGS) entry which is preliminary data.</text>
</comment>
<dbReference type="InterPro" id="IPR025640">
    <property type="entry name" value="GYF_2"/>
</dbReference>
<sequence length="3030" mass="314212">MSTVDHLLQRLRKVREEGSRHGRSDVVARFLVTKLSWRGSYRRLLCITPTQITTLYPDTLVVTNSWAFAGDHDLAGVEVGGEHAEGGVLTLHFRRDKKGLSSKDVKFACKERPALLSLLYHSIELAVARGSCGLGPTVLGQPEEFRCHKLRRGQWQTVLLRVTSHAVERVDPSSGMLKWRLEYRHMASPAARLLVSCEGQPSGQAAFALFGKTGRSPRVYCCGSREAFLKAVQTAALRKLGLTLAVDSNAALDGPRLLAAVAAAERERAATAADAPLGEWDVIRVRELLEGGDPAASRAAADVSGWSGVTHRRLVLTRGGLLERRPGDYEVAEWRQLPAIAALVRFADDPQWLGVEWADGTPSATYVTPARDALLAATLDAAQTAAGRAISVLSQPTSPGDVMVAHRAQAVAAPAVAADAELEKVCLQQLSAAAKDFMAAGGSNVSLAALALAGLTAAAAASPASSEAAQAEAAGAEAAGSSGQQGGSLHSLGRSGFMQRAFARQQPSASGGASAGAHAFAEGGGIGAAAATEAFAVLQQRVREFNACVAYAGLQPGCRVDDVAILSLLAHLPRQQPSGPGLAQDEARLAVAALQCLQRLAGATVAVSQKGGSGVVGMSQIVGAAGGAGRIFAALTSGHDHVAAEAARLLLRFFSPAAASQGLGPWVDAAAAAGSEAAAEAGGEESVAVHAHAAKSVCFISRSRCAALVRVLRQARAAPLLSMAVAEATAAVVCEPGSRTTEQSTLEMIVQETAALGRPLFSLFAHPAPRVSHAAALIMRAVAEGGTEAAQPMREAALTEGAVLTHLLSALSRAGGPVEPAAALSRELVSLWADEYAPALGLLKRIFPPGLMRFLNQRRPQPQAQSQAPTQQATAAVVPLTAAAPSASAATGPASPAASGAQGVRQPQAVEARPPAVEQAAMPAPPQQQQQQPANGQSPAGPGQLGVGTAGGPVTQQPAQQAQQAGSPLEQRYLEPQPPPRPGTLKGNWDAFWGAVQRDHSHAALIWNEGTRAELREALQAEEAALRLARLRGVDAAPDTAAGGGDGGSGGGVGSGSSSGSGSSLCWNHAEFRVSYPSLCKHLCVGGIYLRLLLDPPPSPNNSSTGGGGSSVAERLPAPRDFFSAAHHRLLCLGDASLLATPAMAAAGGMSGGMGSSGGRTADAEADRELCVRAMTAVYHFHAGAIGPVDGIGHLAALLDANPSRALRQHLLLMFEAFVAPSTLSSTAAKTSAVAVGSSEGATRAARANCVALLEARGVQLMVDILAAAHEASERPVTALQSNLISATSHAEESREWYYYAAAGGQQQQQQQQQGQLQRVGPVSKVEIRQLYSSGAVTSTTPFWAAGMPEALPLAAVRELRWWVAGRNGPLTALQAAGAALRVLLALADQQPAVDPRTGDALFPLPLAHRQMAAAACLSHITQVLLTGEPALVDGTATLLLKVLQHNPDGLAALHHTGLHFFALAYCGSNLGQVARLLKAFHLAASTAAGAASAGLPLAQRSILGGLLPESLLHMLEAYGPDQFAAALTGDSDSPELIWTHRMRSQRLVPQMLRHLGDFPWRLRECCHSVYEYTPCPPVGYPEIEGEVWCHRYYLRHLCDQDRHPSWPLDDHVQLLQALLDAWRAELARQPLSMSEQDACAVLGLQAQADGTVPEEDLKAAYRRLARLYHPDKNPAGRDKFLGVQAAYERLQAGAAGGQGPQPWRIRLILQAQCVLFKRCPEVLEPFKYAGYPLLLQAIALPAEEGGEGATGGPVPAAAAEHFLSPDAAPQLQAATELCWLTCACSRLNAEELTRAGGLRLLGGLLVRCIAVVPADVAPHQPAAVIATHALRALAAMAAFENARAQLEQPQSQQLVSDIVRCCGLERAPAAVEAALLCLARCCASSRLQELLLARGMLGYVTPLLLAYDSTHTDTLSSTAGEAHLQQQQLQQQLPSADDAAAVLRLPLLRVNAQATKNLHAQLAVRALTALAGYSHTPSSTAADSGPPEAAAPTAAATTPPCLAAQRALCELLTETLAARLAAADPLPLLRDLNSSVQTPQVIWNGSMRQELLELLEQQRTAAASTAGTGEAAAGAGAGVAAGFTYKCLQGELIVAGVFVRVYTEQPEFRLSDPASFCKALVTYIYQQQQQMQAQAGEEQQQQQEQRQHGREGQQGQGQHQEAEQEHSPHDGGESEVWRRQRQHLLQALHALRLVLEGTPRLLGLLATKTAVSPLLECLRPACTAGLPGGIAWLAAAAADSKASAAALAGSPPAWAALHGAAAAADGTNAADLAIAEVALTVLLRLTGHAGCIEALSQDRCVTPAYWLSHRAPTTALLMLALRLLHSLAGTAAAAWGAAAHGGTVYLLTLLLPAYQVPEGEREAFDAVRVAAAALLARLSTHSLHGARVTLVLSKLLPPGLVSAIQDGPGEAAVVALGQASETPERVWNRSMLAAAAEEVAHLAAAARVQQAAGAAMEWQLPDGYRLQYQELGGELMVGGVYVRLYLKDPRYPLRNPKAFLEGLLERYVSEVQRCTPGIITHVGSPSKPSTLLALSGPPAAGADPQQAEAATAIGADLPLLLSAAAVALLQAQPPLADHAVALGYVDKLVKLLAARAPPLPGGTLAPELLEGAPLLPDDLSGSLLRLLHQLSSSTAAAEALSRCVPAAVPPLLGAMLWGTAPAVLALETLKRSLAPANRWRDNLVSGCLSAGLVPVLLKRLDWRQGSQGQEGLEERDASVQRVLYVDVLNLLALTHQAAGGAPGGPGQIVAALLDASDVWCAYRGQRHDLFLPAGGSHASGVAGLLQGSNAARYALPPALTAAPVLPPSPPGPAAPPAVLAAAAAGAAGPGAAPPPTASMPAARQPARSAPDDAQPAAAPSQPQQPAPRQQHVGAQQQQQQQQRDFATPPQQQAAAVVAASRQHEELEVSADPLSGGVPAAQAMVQQSLPAQPAPPLAPLAPVPQLQAASSAPAPAAPRSPAVPDHAPASPLASPAAAGSSAARRITAGVADPLSPAREGGMAEAGQAGSITAPQEDGGGTDYGPLGPLG</sequence>
<feature type="region of interest" description="Disordered" evidence="1">
    <location>
        <begin position="1976"/>
        <end position="1995"/>
    </location>
</feature>
<feature type="region of interest" description="Disordered" evidence="1">
    <location>
        <begin position="2827"/>
        <end position="2915"/>
    </location>
</feature>
<dbReference type="Pfam" id="PF14237">
    <property type="entry name" value="GYF_2"/>
    <property type="match status" value="1"/>
</dbReference>
<dbReference type="GO" id="GO:0007032">
    <property type="term" value="P:endosome organization"/>
    <property type="evidence" value="ECO:0007669"/>
    <property type="project" value="InterPro"/>
</dbReference>
<feature type="region of interest" description="Disordered" evidence="1">
    <location>
        <begin position="887"/>
        <end position="988"/>
    </location>
</feature>
<keyword evidence="4" id="KW-1185">Reference proteome</keyword>
<dbReference type="Gene3D" id="1.10.287.110">
    <property type="entry name" value="DnaJ domain"/>
    <property type="match status" value="1"/>
</dbReference>
<feature type="compositionally biased region" description="Low complexity" evidence="1">
    <location>
        <begin position="956"/>
        <end position="965"/>
    </location>
</feature>
<organism evidence="3 4">
    <name type="scientific">Chlorella vulgaris</name>
    <name type="common">Green alga</name>
    <dbReference type="NCBI Taxonomy" id="3077"/>
    <lineage>
        <taxon>Eukaryota</taxon>
        <taxon>Viridiplantae</taxon>
        <taxon>Chlorophyta</taxon>
        <taxon>core chlorophytes</taxon>
        <taxon>Trebouxiophyceae</taxon>
        <taxon>Chlorellales</taxon>
        <taxon>Chlorellaceae</taxon>
        <taxon>Chlorella clade</taxon>
        <taxon>Chlorella</taxon>
    </lineage>
</organism>
<feature type="compositionally biased region" description="Low complexity" evidence="1">
    <location>
        <begin position="887"/>
        <end position="904"/>
    </location>
</feature>
<feature type="region of interest" description="Disordered" evidence="1">
    <location>
        <begin position="2136"/>
        <end position="2177"/>
    </location>
</feature>
<dbReference type="Pfam" id="PF19432">
    <property type="entry name" value="RME-8_N"/>
    <property type="match status" value="3"/>
</dbReference>
<dbReference type="PANTHER" id="PTHR36983">
    <property type="entry name" value="DNAJ HOMOLOG SUBFAMILY C MEMBER 13"/>
    <property type="match status" value="1"/>
</dbReference>
<dbReference type="InterPro" id="IPR036869">
    <property type="entry name" value="J_dom_sf"/>
</dbReference>
<dbReference type="Proteomes" id="UP001055712">
    <property type="component" value="Unassembled WGS sequence"/>
</dbReference>
<evidence type="ECO:0000313" key="4">
    <source>
        <dbReference type="Proteomes" id="UP001055712"/>
    </source>
</evidence>
<evidence type="ECO:0000313" key="3">
    <source>
        <dbReference type="EMBL" id="KAI3431469.1"/>
    </source>
</evidence>
<feature type="compositionally biased region" description="Basic and acidic residues" evidence="1">
    <location>
        <begin position="2161"/>
        <end position="2177"/>
    </location>
</feature>
<feature type="compositionally biased region" description="Low complexity" evidence="1">
    <location>
        <begin position="914"/>
        <end position="942"/>
    </location>
</feature>
<name>A0A9D4TR41_CHLVU</name>
<accession>A0A9D4TR41</accession>
<proteinExistence type="predicted"/>
<dbReference type="PROSITE" id="PS50076">
    <property type="entry name" value="DNAJ_2"/>
    <property type="match status" value="1"/>
</dbReference>
<feature type="region of interest" description="Disordered" evidence="1">
    <location>
        <begin position="2931"/>
        <end position="3030"/>
    </location>
</feature>
<feature type="region of interest" description="Disordered" evidence="1">
    <location>
        <begin position="1039"/>
        <end position="1060"/>
    </location>
</feature>
<dbReference type="GO" id="GO:0010008">
    <property type="term" value="C:endosome membrane"/>
    <property type="evidence" value="ECO:0007669"/>
    <property type="project" value="TreeGrafter"/>
</dbReference>
<evidence type="ECO:0000256" key="1">
    <source>
        <dbReference type="SAM" id="MobiDB-lite"/>
    </source>
</evidence>
<dbReference type="SUPFAM" id="SSF48371">
    <property type="entry name" value="ARM repeat"/>
    <property type="match status" value="2"/>
</dbReference>
<evidence type="ECO:0000259" key="2">
    <source>
        <dbReference type="PROSITE" id="PS50076"/>
    </source>
</evidence>
<dbReference type="InterPro" id="IPR044978">
    <property type="entry name" value="GRV2/DNAJC13"/>
</dbReference>
<dbReference type="GO" id="GO:0006898">
    <property type="term" value="P:receptor-mediated endocytosis"/>
    <property type="evidence" value="ECO:0007669"/>
    <property type="project" value="TreeGrafter"/>
</dbReference>
<reference evidence="3" key="2">
    <citation type="submission" date="2020-11" db="EMBL/GenBank/DDBJ databases">
        <authorList>
            <person name="Cecchin M."/>
            <person name="Marcolungo L."/>
            <person name="Rossato M."/>
            <person name="Girolomoni L."/>
            <person name="Cosentino E."/>
            <person name="Cuine S."/>
            <person name="Li-Beisson Y."/>
            <person name="Delledonne M."/>
            <person name="Ballottari M."/>
        </authorList>
    </citation>
    <scope>NUCLEOTIDE SEQUENCE</scope>
    <source>
        <strain evidence="3">211/11P</strain>
        <tissue evidence="3">Whole cell</tissue>
    </source>
</reference>
<feature type="domain" description="J" evidence="2">
    <location>
        <begin position="1638"/>
        <end position="1696"/>
    </location>
</feature>
<feature type="compositionally biased region" description="Low complexity" evidence="1">
    <location>
        <begin position="2839"/>
        <end position="2900"/>
    </location>
</feature>